<evidence type="ECO:0000256" key="6">
    <source>
        <dbReference type="SAM" id="MobiDB-lite"/>
    </source>
</evidence>
<dbReference type="Pfam" id="PF02234">
    <property type="entry name" value="CDI"/>
    <property type="match status" value="1"/>
</dbReference>
<keyword evidence="3" id="KW-0649">Protein kinase inhibitor</keyword>
<proteinExistence type="inferred from homology"/>
<evidence type="ECO:0000313" key="9">
    <source>
        <dbReference type="Proteomes" id="UP000325440"/>
    </source>
</evidence>
<protein>
    <submittedName>
        <fullName evidence="8">Cyclin-dependent kinase inhibitor</fullName>
    </submittedName>
</protein>
<dbReference type="AlphaFoldDB" id="A0A5E4N2Y6"/>
<evidence type="ECO:0000259" key="7">
    <source>
        <dbReference type="Pfam" id="PF02234"/>
    </source>
</evidence>
<evidence type="ECO:0000256" key="2">
    <source>
        <dbReference type="ARBA" id="ARBA00006726"/>
    </source>
</evidence>
<gene>
    <name evidence="8" type="ORF">CINCED_3A017870</name>
</gene>
<dbReference type="PANTHER" id="PTHR10265">
    <property type="entry name" value="CYCLIN-DEPENDENT KINASE INHIBITOR 1"/>
    <property type="match status" value="1"/>
</dbReference>
<dbReference type="InterPro" id="IPR044898">
    <property type="entry name" value="CDI_dom_sf"/>
</dbReference>
<keyword evidence="9" id="KW-1185">Reference proteome</keyword>
<sequence length="229" mass="24866">MTVTFGVTVTGVSTDGGGSAAVNSSGRRVLAAKTDSVSNVNNNNNNNNNNNINNNNNNVHNNNNNNGPTGTPSITGKASVLSVRRVLFGPPADPAETRAWLDRQLCAAAASDSRAWNFDFVNERPLRDSPADRYLWERVCLPPTPAPPAQQQQPQRYEQQQADQLVCGVQRQRQSKVTEFMNQTKKRSLNAMMAAGSLKSNNKSNKVAGVESPTNKRSRRSIIATTMAI</sequence>
<comment type="similarity">
    <text evidence="2">Belongs to the CDI family.</text>
</comment>
<dbReference type="OrthoDB" id="6373236at2759"/>
<name>A0A5E4N2Y6_9HEMI</name>
<dbReference type="GO" id="GO:0005634">
    <property type="term" value="C:nucleus"/>
    <property type="evidence" value="ECO:0007669"/>
    <property type="project" value="UniProtKB-SubCell"/>
</dbReference>
<dbReference type="PANTHER" id="PTHR10265:SF45">
    <property type="entry name" value="DACAPO"/>
    <property type="match status" value="1"/>
</dbReference>
<evidence type="ECO:0000256" key="4">
    <source>
        <dbReference type="ARBA" id="ARBA00023242"/>
    </source>
</evidence>
<organism evidence="8 9">
    <name type="scientific">Cinara cedri</name>
    <dbReference type="NCBI Taxonomy" id="506608"/>
    <lineage>
        <taxon>Eukaryota</taxon>
        <taxon>Metazoa</taxon>
        <taxon>Ecdysozoa</taxon>
        <taxon>Arthropoda</taxon>
        <taxon>Hexapoda</taxon>
        <taxon>Insecta</taxon>
        <taxon>Pterygota</taxon>
        <taxon>Neoptera</taxon>
        <taxon>Paraneoptera</taxon>
        <taxon>Hemiptera</taxon>
        <taxon>Sternorrhyncha</taxon>
        <taxon>Aphidomorpha</taxon>
        <taxon>Aphidoidea</taxon>
        <taxon>Aphididae</taxon>
        <taxon>Lachninae</taxon>
        <taxon>Cinara</taxon>
    </lineage>
</organism>
<evidence type="ECO:0000313" key="8">
    <source>
        <dbReference type="EMBL" id="VVC36654.1"/>
    </source>
</evidence>
<dbReference type="EMBL" id="CABPRJ010001435">
    <property type="protein sequence ID" value="VVC36654.1"/>
    <property type="molecule type" value="Genomic_DNA"/>
</dbReference>
<evidence type="ECO:0000256" key="1">
    <source>
        <dbReference type="ARBA" id="ARBA00004123"/>
    </source>
</evidence>
<dbReference type="GO" id="GO:0004861">
    <property type="term" value="F:cyclin-dependent protein serine/threonine kinase inhibitor activity"/>
    <property type="evidence" value="ECO:0007669"/>
    <property type="project" value="InterPro"/>
</dbReference>
<comment type="subcellular location">
    <subcellularLocation>
        <location evidence="1">Nucleus</location>
    </subcellularLocation>
</comment>
<feature type="domain" description="Cyclin-dependent kinase inhibitor" evidence="7">
    <location>
        <begin position="87"/>
        <end position="139"/>
    </location>
</feature>
<feature type="compositionally biased region" description="Low complexity" evidence="6">
    <location>
        <begin position="39"/>
        <end position="66"/>
    </location>
</feature>
<dbReference type="GO" id="GO:0051726">
    <property type="term" value="P:regulation of cell cycle"/>
    <property type="evidence" value="ECO:0007669"/>
    <property type="project" value="InterPro"/>
</dbReference>
<keyword evidence="4" id="KW-0539">Nucleus</keyword>
<reference evidence="8 9" key="1">
    <citation type="submission" date="2019-08" db="EMBL/GenBank/DDBJ databases">
        <authorList>
            <person name="Alioto T."/>
            <person name="Alioto T."/>
            <person name="Gomez Garrido J."/>
        </authorList>
    </citation>
    <scope>NUCLEOTIDE SEQUENCE [LARGE SCALE GENOMIC DNA]</scope>
</reference>
<keyword evidence="5" id="KW-0131">Cell cycle</keyword>
<evidence type="ECO:0000256" key="3">
    <source>
        <dbReference type="ARBA" id="ARBA00023013"/>
    </source>
</evidence>
<feature type="region of interest" description="Disordered" evidence="6">
    <location>
        <begin position="202"/>
        <end position="229"/>
    </location>
</feature>
<accession>A0A5E4N2Y6</accession>
<dbReference type="Proteomes" id="UP000325440">
    <property type="component" value="Unassembled WGS sequence"/>
</dbReference>
<dbReference type="InterPro" id="IPR003175">
    <property type="entry name" value="CDI_dom"/>
</dbReference>
<feature type="region of interest" description="Disordered" evidence="6">
    <location>
        <begin position="37"/>
        <end position="75"/>
    </location>
</feature>
<dbReference type="Gene3D" id="4.10.365.10">
    <property type="entry name" value="p27"/>
    <property type="match status" value="1"/>
</dbReference>
<evidence type="ECO:0000256" key="5">
    <source>
        <dbReference type="ARBA" id="ARBA00023306"/>
    </source>
</evidence>